<dbReference type="PANTHER" id="PTHR36697:SF1">
    <property type="entry name" value="S-ADENOSYLMETHIONINE SYNTHASE"/>
    <property type="match status" value="1"/>
</dbReference>
<dbReference type="NCBIfam" id="NF003366">
    <property type="entry name" value="PRK04439.1-5"/>
    <property type="match status" value="1"/>
</dbReference>
<protein>
    <submittedName>
        <fullName evidence="1">S-adenosylmethionine synthetase</fullName>
        <ecNumber evidence="1">2.5.1.6</ecNumber>
    </submittedName>
</protein>
<organism evidence="1 2">
    <name type="scientific">candidate division MSBL1 archaeon SCGC-AAA259B11</name>
    <dbReference type="NCBI Taxonomy" id="1698260"/>
    <lineage>
        <taxon>Archaea</taxon>
        <taxon>Methanobacteriati</taxon>
        <taxon>Methanobacteriota</taxon>
        <taxon>candidate division MSBL1</taxon>
    </lineage>
</organism>
<dbReference type="InterPro" id="IPR027790">
    <property type="entry name" value="AdoMet_synthase_2_family"/>
</dbReference>
<keyword evidence="1" id="KW-0808">Transferase</keyword>
<dbReference type="AlphaFoldDB" id="A0A133U8A6"/>
<dbReference type="PATRIC" id="fig|1698260.3.peg.673"/>
<evidence type="ECO:0000313" key="2">
    <source>
        <dbReference type="Proteomes" id="UP000070184"/>
    </source>
</evidence>
<dbReference type="Gene3D" id="3.30.300.10">
    <property type="match status" value="1"/>
</dbReference>
<sequence>MNDRNIVVEKSLQPYVEDQKVEIVERKGIGHPDSLSDGISEAVSRALSQEYLNRFGNILHHNTDKVLIVGGVAEPEFGGGEIKKPIYIVIGGRGTDKVDDQEIPINRIAEDTTRKYLDEKVRQLDVEKHIDIDSRIGSGSTDLQSVFESQGIPSSNDTSLGVGYAPLSETEKLALKTEKTLNSREFKEKYPQIGEDIKVMVQREDGNINLTVAVATICTFLDDLDHYLSLKEDLIEEIYSISSEVTEKQIEPHVNTADNPEKGVIYQTVTGTSAEQGDDGMTGRGNRTNGLITFDRPMSMEAAAGKNPINHVGKLYNLLSTEIAKEVQEIDGVREVFVRTASQIGKPIDQPKMLNIRILPERENDVKKYEAAAKSIAEDHLDNIPQLSEKIIEGKLEVF</sequence>
<dbReference type="Gene3D" id="3.30.300.280">
    <property type="entry name" value="S-adenosylmethionine synthetase, C-terminal domain"/>
    <property type="match status" value="1"/>
</dbReference>
<dbReference type="EC" id="2.5.1.6" evidence="1"/>
<dbReference type="EMBL" id="LHXK01000005">
    <property type="protein sequence ID" value="KXA90431.1"/>
    <property type="molecule type" value="Genomic_DNA"/>
</dbReference>
<keyword evidence="2" id="KW-1185">Reference proteome</keyword>
<dbReference type="Proteomes" id="UP000070184">
    <property type="component" value="Unassembled WGS sequence"/>
</dbReference>
<reference evidence="1 2" key="1">
    <citation type="journal article" date="2016" name="Sci. Rep.">
        <title>Metabolic traits of an uncultured archaeal lineage -MSBL1- from brine pools of the Red Sea.</title>
        <authorList>
            <person name="Mwirichia R."/>
            <person name="Alam I."/>
            <person name="Rashid M."/>
            <person name="Vinu M."/>
            <person name="Ba-Alawi W."/>
            <person name="Anthony Kamau A."/>
            <person name="Kamanda Ngugi D."/>
            <person name="Goker M."/>
            <person name="Klenk H.P."/>
            <person name="Bajic V."/>
            <person name="Stingl U."/>
        </authorList>
    </citation>
    <scope>NUCLEOTIDE SEQUENCE [LARGE SCALE GENOMIC DNA]</scope>
    <source>
        <strain evidence="1">SCGC-AAA259B11</strain>
    </source>
</reference>
<dbReference type="Pfam" id="PF01941">
    <property type="entry name" value="AdoMet_Synthase"/>
    <property type="match status" value="1"/>
</dbReference>
<proteinExistence type="predicted"/>
<dbReference type="PANTHER" id="PTHR36697">
    <property type="entry name" value="S-ADENOSYLMETHIONINE SYNTHASE"/>
    <property type="match status" value="1"/>
</dbReference>
<dbReference type="NCBIfam" id="NF003364">
    <property type="entry name" value="PRK04439.1-3"/>
    <property type="match status" value="1"/>
</dbReference>
<dbReference type="InterPro" id="IPR042544">
    <property type="entry name" value="AdoMet_synthase_3"/>
</dbReference>
<evidence type="ECO:0000313" key="1">
    <source>
        <dbReference type="EMBL" id="KXA90431.1"/>
    </source>
</evidence>
<name>A0A133U8A6_9EURY</name>
<gene>
    <name evidence="1" type="ORF">AKJ61_00690</name>
</gene>
<dbReference type="GO" id="GO:0004478">
    <property type="term" value="F:methionine adenosyltransferase activity"/>
    <property type="evidence" value="ECO:0007669"/>
    <property type="project" value="UniProtKB-EC"/>
</dbReference>
<accession>A0A133U8A6</accession>
<comment type="caution">
    <text evidence="1">The sequence shown here is derived from an EMBL/GenBank/DDBJ whole genome shotgun (WGS) entry which is preliminary data.</text>
</comment>